<protein>
    <recommendedName>
        <fullName evidence="3 4">N-succinylarginine dihydrolase</fullName>
        <ecNumber evidence="3 4">3.5.3.23</ecNumber>
    </recommendedName>
</protein>
<feature type="active site" evidence="3">
    <location>
        <position position="174"/>
    </location>
</feature>
<keyword evidence="1 3" id="KW-0056">Arginine metabolism</keyword>
<comment type="similarity">
    <text evidence="3">Belongs to the succinylarginine dihydrolase family.</text>
</comment>
<dbReference type="GO" id="GO:0009015">
    <property type="term" value="F:N-succinylarginine dihydrolase activity"/>
    <property type="evidence" value="ECO:0007669"/>
    <property type="project" value="UniProtKB-EC"/>
</dbReference>
<feature type="binding site" evidence="3">
    <location>
        <begin position="19"/>
        <end position="28"/>
    </location>
    <ligand>
        <name>substrate</name>
    </ligand>
</feature>
<dbReference type="RefSeq" id="WP_380675677.1">
    <property type="nucleotide sequence ID" value="NZ_CP173186.1"/>
</dbReference>
<dbReference type="EC" id="3.5.3.23" evidence="3 4"/>
<accession>A0ABV6EE52</accession>
<sequence>MPGYEVNFDGLVGLTHHYAGLSFGNEASTQHRNSVSNPKLAAKQGLLKMKTLADMGFKQGVLPPQERPHIPMLRKLGFSGTDEHILAQAMRTSPNLLSALSSASAMWTANAATVSPSADSADGKVHFTAANLNNKFHRAIEAETTSAVLRAIFADQRYFIHHDALPQVALFGDEGAANHNRLGGDYAKRGVQVFVYGKQGLGGETEPTRYPARQTREASEAIARLHQLSEQHTVFLQQNPAVIDQGVFHNDVIAVSNQQVLFHHQQAFLQQQQGLEQLRRKMALVETDLVAIEVPTSRVSVADAVATYLFNSQILTKANGKMMIVVPEESRQHQGVWQYLTEMVGNAGPIDEIKVFDLRESMRNGGGPACLRLRVAMNERELQGVNPRVMMNDALFTTLNEWVDRYYRDHLTQNDLADPQLLREGREALDALTSILGLGSVYPFQQ</sequence>
<dbReference type="NCBIfam" id="NF009789">
    <property type="entry name" value="PRK13281.1"/>
    <property type="match status" value="1"/>
</dbReference>
<feature type="active site" description="Nucleophile" evidence="3">
    <location>
        <position position="370"/>
    </location>
</feature>
<comment type="catalytic activity">
    <reaction evidence="3">
        <text>N(2)-succinyl-L-arginine + 2 H2O + 2 H(+) = N(2)-succinyl-L-ornithine + 2 NH4(+) + CO2</text>
        <dbReference type="Rhea" id="RHEA:19533"/>
        <dbReference type="ChEBI" id="CHEBI:15377"/>
        <dbReference type="ChEBI" id="CHEBI:15378"/>
        <dbReference type="ChEBI" id="CHEBI:16526"/>
        <dbReference type="ChEBI" id="CHEBI:28938"/>
        <dbReference type="ChEBI" id="CHEBI:58241"/>
        <dbReference type="ChEBI" id="CHEBI:58514"/>
        <dbReference type="EC" id="3.5.3.23"/>
    </reaction>
</comment>
<gene>
    <name evidence="3 5" type="primary">astB</name>
    <name evidence="5" type="ORF">ACFFJ3_12305</name>
</gene>
<evidence type="ECO:0000256" key="3">
    <source>
        <dbReference type="HAMAP-Rule" id="MF_01172"/>
    </source>
</evidence>
<dbReference type="PANTHER" id="PTHR30420">
    <property type="entry name" value="N-SUCCINYLARGININE DIHYDROLASE"/>
    <property type="match status" value="1"/>
</dbReference>
<dbReference type="SUPFAM" id="SSF55909">
    <property type="entry name" value="Pentein"/>
    <property type="match status" value="1"/>
</dbReference>
<feature type="binding site" evidence="3">
    <location>
        <position position="364"/>
    </location>
    <ligand>
        <name>substrate</name>
    </ligand>
</feature>
<evidence type="ECO:0000313" key="5">
    <source>
        <dbReference type="EMBL" id="MFC0227277.1"/>
    </source>
</evidence>
<dbReference type="NCBIfam" id="TIGR03241">
    <property type="entry name" value="arg_catab_astB"/>
    <property type="match status" value="1"/>
</dbReference>
<keyword evidence="6" id="KW-1185">Reference proteome</keyword>
<comment type="caution">
    <text evidence="5">The sequence shown here is derived from an EMBL/GenBank/DDBJ whole genome shotgun (WGS) entry which is preliminary data.</text>
</comment>
<dbReference type="Pfam" id="PF04996">
    <property type="entry name" value="AstB"/>
    <property type="match status" value="1"/>
</dbReference>
<dbReference type="PANTHER" id="PTHR30420:SF2">
    <property type="entry name" value="N-SUCCINYLARGININE DIHYDROLASE"/>
    <property type="match status" value="1"/>
</dbReference>
<feature type="active site" evidence="3">
    <location>
        <position position="249"/>
    </location>
</feature>
<keyword evidence="2 3" id="KW-0378">Hydrolase</keyword>
<evidence type="ECO:0000256" key="4">
    <source>
        <dbReference type="NCBIfam" id="TIGR03241"/>
    </source>
</evidence>
<dbReference type="InterPro" id="IPR007079">
    <property type="entry name" value="SuccinylArg_d-Hdrlase_AstB"/>
</dbReference>
<dbReference type="EMBL" id="JBHLXG010000010">
    <property type="protein sequence ID" value="MFC0227277.1"/>
    <property type="molecule type" value="Genomic_DNA"/>
</dbReference>
<dbReference type="InterPro" id="IPR037031">
    <property type="entry name" value="AstB_sf"/>
</dbReference>
<evidence type="ECO:0000256" key="2">
    <source>
        <dbReference type="ARBA" id="ARBA00022801"/>
    </source>
</evidence>
<evidence type="ECO:0000256" key="1">
    <source>
        <dbReference type="ARBA" id="ARBA00022503"/>
    </source>
</evidence>
<comment type="pathway">
    <text evidence="3">Amino-acid degradation; L-arginine degradation via AST pathway; L-glutamate and succinate from L-arginine: step 2/5.</text>
</comment>
<dbReference type="Proteomes" id="UP001589792">
    <property type="component" value="Unassembled WGS sequence"/>
</dbReference>
<dbReference type="Gene3D" id="3.75.10.20">
    <property type="entry name" value="Succinylarginine dihydrolase"/>
    <property type="match status" value="1"/>
</dbReference>
<feature type="binding site" evidence="3">
    <location>
        <position position="110"/>
    </location>
    <ligand>
        <name>substrate</name>
    </ligand>
</feature>
<feature type="binding site" evidence="3">
    <location>
        <begin position="137"/>
        <end position="138"/>
    </location>
    <ligand>
        <name>substrate</name>
    </ligand>
</feature>
<comment type="function">
    <text evidence="3">Catalyzes the hydrolysis of N(2)-succinylarginine into N(2)-succinylornithine, ammonia and CO(2).</text>
</comment>
<evidence type="ECO:0000313" key="6">
    <source>
        <dbReference type="Proteomes" id="UP001589792"/>
    </source>
</evidence>
<reference evidence="5 6" key="1">
    <citation type="submission" date="2024-09" db="EMBL/GenBank/DDBJ databases">
        <authorList>
            <person name="Sun Q."/>
            <person name="Mori K."/>
        </authorList>
    </citation>
    <scope>NUCLEOTIDE SEQUENCE [LARGE SCALE GENOMIC DNA]</scope>
    <source>
        <strain evidence="5 6">CCM 8626</strain>
    </source>
</reference>
<proteinExistence type="inferred from homology"/>
<name>A0ABV6EE52_9GAMM</name>
<comment type="subunit">
    <text evidence="3">Homodimer.</text>
</comment>
<dbReference type="HAMAP" id="MF_01172">
    <property type="entry name" value="AstB"/>
    <property type="match status" value="1"/>
</dbReference>
<feature type="binding site" evidence="3">
    <location>
        <position position="251"/>
    </location>
    <ligand>
        <name>substrate</name>
    </ligand>
</feature>
<organism evidence="5 6">
    <name type="scientific">Serratia aquatilis</name>
    <dbReference type="NCBI Taxonomy" id="1737515"/>
    <lineage>
        <taxon>Bacteria</taxon>
        <taxon>Pseudomonadati</taxon>
        <taxon>Pseudomonadota</taxon>
        <taxon>Gammaproteobacteria</taxon>
        <taxon>Enterobacterales</taxon>
        <taxon>Yersiniaceae</taxon>
        <taxon>Serratia</taxon>
    </lineage>
</organism>
<feature type="binding site" evidence="3">
    <location>
        <position position="213"/>
    </location>
    <ligand>
        <name>substrate</name>
    </ligand>
</feature>